<organism evidence="4 5">
    <name type="scientific">Falsiroseomonas bella</name>
    <dbReference type="NCBI Taxonomy" id="2184016"/>
    <lineage>
        <taxon>Bacteria</taxon>
        <taxon>Pseudomonadati</taxon>
        <taxon>Pseudomonadota</taxon>
        <taxon>Alphaproteobacteria</taxon>
        <taxon>Acetobacterales</taxon>
        <taxon>Roseomonadaceae</taxon>
        <taxon>Falsiroseomonas</taxon>
    </lineage>
</organism>
<dbReference type="RefSeq" id="WP_109871483.1">
    <property type="nucleotide sequence ID" value="NZ_QGNA01000003.1"/>
</dbReference>
<evidence type="ECO:0000256" key="1">
    <source>
        <dbReference type="ARBA" id="ARBA00022679"/>
    </source>
</evidence>
<comment type="caution">
    <text evidence="4">The sequence shown here is derived from an EMBL/GenBank/DDBJ whole genome shotgun (WGS) entry which is preliminary data.</text>
</comment>
<dbReference type="EMBL" id="QGNA01000003">
    <property type="protein sequence ID" value="PWS36690.1"/>
    <property type="molecule type" value="Genomic_DNA"/>
</dbReference>
<proteinExistence type="predicted"/>
<gene>
    <name evidence="4" type="ORF">DFH01_16290</name>
</gene>
<dbReference type="InterPro" id="IPR016181">
    <property type="entry name" value="Acyl_CoA_acyltransferase"/>
</dbReference>
<sequence length="165" mass="17687">MRSAHPIRVALVRALPPAFAELAADALADSQKMLDVLREDWESGTQRFDAPGEALFAAYAGDALLGLGGLTRDPYLEDAAGRVRRLYVRRAARGHGAGRALLAAITEGAAEAGWPRLRVRAPASAFLFYERCGFLRAVGERAATHVRPLRRSLADPAPSATGLRA</sequence>
<dbReference type="CDD" id="cd04301">
    <property type="entry name" value="NAT_SF"/>
    <property type="match status" value="1"/>
</dbReference>
<dbReference type="SUPFAM" id="SSF55729">
    <property type="entry name" value="Acyl-CoA N-acyltransferases (Nat)"/>
    <property type="match status" value="1"/>
</dbReference>
<dbReference type="GO" id="GO:0016747">
    <property type="term" value="F:acyltransferase activity, transferring groups other than amino-acyl groups"/>
    <property type="evidence" value="ECO:0007669"/>
    <property type="project" value="InterPro"/>
</dbReference>
<dbReference type="AlphaFoldDB" id="A0A317FC60"/>
<evidence type="ECO:0000259" key="3">
    <source>
        <dbReference type="PROSITE" id="PS51186"/>
    </source>
</evidence>
<name>A0A317FC60_9PROT</name>
<keyword evidence="5" id="KW-1185">Reference proteome</keyword>
<protein>
    <submittedName>
        <fullName evidence="4">GNAT family N-acetyltransferase</fullName>
    </submittedName>
</protein>
<feature type="domain" description="N-acetyltransferase" evidence="3">
    <location>
        <begin position="7"/>
        <end position="154"/>
    </location>
</feature>
<evidence type="ECO:0000313" key="5">
    <source>
        <dbReference type="Proteomes" id="UP000245765"/>
    </source>
</evidence>
<dbReference type="Proteomes" id="UP000245765">
    <property type="component" value="Unassembled WGS sequence"/>
</dbReference>
<keyword evidence="2" id="KW-0012">Acyltransferase</keyword>
<dbReference type="PROSITE" id="PS51186">
    <property type="entry name" value="GNAT"/>
    <property type="match status" value="1"/>
</dbReference>
<dbReference type="PANTHER" id="PTHR43877:SF2">
    <property type="entry name" value="AMINOALKYLPHOSPHONATE N-ACETYLTRANSFERASE-RELATED"/>
    <property type="match status" value="1"/>
</dbReference>
<dbReference type="Gene3D" id="3.40.630.30">
    <property type="match status" value="1"/>
</dbReference>
<dbReference type="InterPro" id="IPR000182">
    <property type="entry name" value="GNAT_dom"/>
</dbReference>
<reference evidence="5" key="1">
    <citation type="submission" date="2018-05" db="EMBL/GenBank/DDBJ databases">
        <authorList>
            <person name="Du Z."/>
            <person name="Wang X."/>
        </authorList>
    </citation>
    <scope>NUCLEOTIDE SEQUENCE [LARGE SCALE GENOMIC DNA]</scope>
    <source>
        <strain evidence="5">CQN31</strain>
    </source>
</reference>
<dbReference type="PANTHER" id="PTHR43877">
    <property type="entry name" value="AMINOALKYLPHOSPHONATE N-ACETYLTRANSFERASE-RELATED-RELATED"/>
    <property type="match status" value="1"/>
</dbReference>
<dbReference type="Pfam" id="PF13673">
    <property type="entry name" value="Acetyltransf_10"/>
    <property type="match status" value="1"/>
</dbReference>
<dbReference type="InterPro" id="IPR050832">
    <property type="entry name" value="Bact_Acetyltransf"/>
</dbReference>
<accession>A0A317FC60</accession>
<dbReference type="OrthoDB" id="9815041at2"/>
<evidence type="ECO:0000313" key="4">
    <source>
        <dbReference type="EMBL" id="PWS36690.1"/>
    </source>
</evidence>
<evidence type="ECO:0000256" key="2">
    <source>
        <dbReference type="ARBA" id="ARBA00023315"/>
    </source>
</evidence>
<keyword evidence="1 4" id="KW-0808">Transferase</keyword>